<dbReference type="InterPro" id="IPR013783">
    <property type="entry name" value="Ig-like_fold"/>
</dbReference>
<evidence type="ECO:0000259" key="11">
    <source>
        <dbReference type="Pfam" id="PF09067"/>
    </source>
</evidence>
<evidence type="ECO:0000256" key="8">
    <source>
        <dbReference type="ARBA" id="ARBA00023180"/>
    </source>
</evidence>
<protein>
    <recommendedName>
        <fullName evidence="11">Growth hormone/erythropoietin receptor ligand binding domain-containing protein</fullName>
    </recommendedName>
</protein>
<evidence type="ECO:0000256" key="5">
    <source>
        <dbReference type="ARBA" id="ARBA00023136"/>
    </source>
</evidence>
<evidence type="ECO:0000313" key="13">
    <source>
        <dbReference type="Proteomes" id="UP001176940"/>
    </source>
</evidence>
<dbReference type="InterPro" id="IPR015152">
    <property type="entry name" value="Growth/epo_recpt_lig-bind"/>
</dbReference>
<feature type="transmembrane region" description="Helical" evidence="10">
    <location>
        <begin position="321"/>
        <end position="344"/>
    </location>
</feature>
<evidence type="ECO:0000256" key="7">
    <source>
        <dbReference type="ARBA" id="ARBA00023170"/>
    </source>
</evidence>
<keyword evidence="4 10" id="KW-1133">Transmembrane helix</keyword>
<dbReference type="Gene3D" id="2.60.40.10">
    <property type="entry name" value="Immunoglobulins"/>
    <property type="match status" value="2"/>
</dbReference>
<dbReference type="SUPFAM" id="SSF49265">
    <property type="entry name" value="Fibronectin type III"/>
    <property type="match status" value="2"/>
</dbReference>
<gene>
    <name evidence="12" type="ORF">RIMI_LOCUS6034120</name>
</gene>
<keyword evidence="2 10" id="KW-0812">Transmembrane</keyword>
<evidence type="ECO:0000256" key="10">
    <source>
        <dbReference type="SAM" id="Phobius"/>
    </source>
</evidence>
<keyword evidence="3" id="KW-0732">Signal</keyword>
<organism evidence="12 13">
    <name type="scientific">Ranitomeya imitator</name>
    <name type="common">mimic poison frog</name>
    <dbReference type="NCBI Taxonomy" id="111125"/>
    <lineage>
        <taxon>Eukaryota</taxon>
        <taxon>Metazoa</taxon>
        <taxon>Chordata</taxon>
        <taxon>Craniata</taxon>
        <taxon>Vertebrata</taxon>
        <taxon>Euteleostomi</taxon>
        <taxon>Amphibia</taxon>
        <taxon>Batrachia</taxon>
        <taxon>Anura</taxon>
        <taxon>Neobatrachia</taxon>
        <taxon>Hyloidea</taxon>
        <taxon>Dendrobatidae</taxon>
        <taxon>Dendrobatinae</taxon>
        <taxon>Ranitomeya</taxon>
    </lineage>
</organism>
<feature type="region of interest" description="Disordered" evidence="9">
    <location>
        <begin position="456"/>
        <end position="520"/>
    </location>
</feature>
<feature type="domain" description="Growth hormone/erythropoietin receptor ligand binding" evidence="11">
    <location>
        <begin position="114"/>
        <end position="201"/>
    </location>
</feature>
<dbReference type="Proteomes" id="UP001176940">
    <property type="component" value="Unassembled WGS sequence"/>
</dbReference>
<keyword evidence="5 10" id="KW-0472">Membrane</keyword>
<evidence type="ECO:0000256" key="1">
    <source>
        <dbReference type="ARBA" id="ARBA00004167"/>
    </source>
</evidence>
<comment type="caution">
    <text evidence="12">The sequence shown here is derived from an EMBL/GenBank/DDBJ whole genome shotgun (WGS) entry which is preliminary data.</text>
</comment>
<evidence type="ECO:0000256" key="3">
    <source>
        <dbReference type="ARBA" id="ARBA00022729"/>
    </source>
</evidence>
<proteinExistence type="predicted"/>
<comment type="subcellular location">
    <subcellularLocation>
        <location evidence="1">Membrane</location>
        <topology evidence="1">Single-pass membrane protein</topology>
    </subcellularLocation>
</comment>
<sequence>MRYATFAPKSRFNDAKSAISQPMKANDQESDPDETMLPHHERYTTDRHGDTDEVAHELQEERRVLAGRSDGSLNWMKKKSEDEGLQLETSPFNALLMSVASLLANVCFPVSSVIEDQSVRPWCFTTASFDLTCFWESGRSDAFSYTFQYELDEKTEICNLTTVAAPNGTWWHVCQFPEDKVRYFSADPYPITVTDNWKNSSFSRNCTPEKVVYLQPIVNITVKEQSKPLGLLITFHVTKISMLFNSLMYEVKYTRHESSLQKTKMFTDVEAQEGYVKLFLYGVINGAEYTLSVRAKAYKYFNGYWSQWSEDIHIKISNVDVLYIILYVICGLIPIVALILITAYQRRFLKKKVWPKIPSPEHHFKELYTTHKGNFMLWVDQTDSYLNWISRNPYHEGPISTLEVLSELPMPPPLPSSQPAPKDSYVALDKTFLSQFPAWMITHRQIDAQMELLSRTETPGQKTSRGESSAEEDVVEITAEEVPPVGGHERYPTKEKPSSLTIQREDSLNSEDGKPSPGSSFEYTALQTCEGLLSPRIRSIPPRHPLKYAYLLMSESGEESPPPSPNIYQNSICAQLPTHIYSQC</sequence>
<feature type="compositionally biased region" description="Polar residues" evidence="9">
    <location>
        <begin position="456"/>
        <end position="467"/>
    </location>
</feature>
<keyword evidence="8" id="KW-0325">Glycoprotein</keyword>
<keyword evidence="13" id="KW-1185">Reference proteome</keyword>
<feature type="compositionally biased region" description="Acidic residues" evidence="9">
    <location>
        <begin position="469"/>
        <end position="479"/>
    </location>
</feature>
<evidence type="ECO:0000256" key="2">
    <source>
        <dbReference type="ARBA" id="ARBA00022692"/>
    </source>
</evidence>
<reference evidence="12" key="1">
    <citation type="submission" date="2023-07" db="EMBL/GenBank/DDBJ databases">
        <authorList>
            <person name="Stuckert A."/>
        </authorList>
    </citation>
    <scope>NUCLEOTIDE SEQUENCE</scope>
</reference>
<dbReference type="PANTHER" id="PTHR23037">
    <property type="entry name" value="CYTOKINE RECEPTOR"/>
    <property type="match status" value="1"/>
</dbReference>
<keyword evidence="6" id="KW-1015">Disulfide bond</keyword>
<name>A0ABN9L992_9NEOB</name>
<feature type="region of interest" description="Disordered" evidence="9">
    <location>
        <begin position="1"/>
        <end position="50"/>
    </location>
</feature>
<dbReference type="PANTHER" id="PTHR23037:SF28">
    <property type="entry name" value="ERYTHROPOIETIN RECEPTOR"/>
    <property type="match status" value="1"/>
</dbReference>
<feature type="compositionally biased region" description="Basic and acidic residues" evidence="9">
    <location>
        <begin position="36"/>
        <end position="50"/>
    </location>
</feature>
<evidence type="ECO:0000256" key="4">
    <source>
        <dbReference type="ARBA" id="ARBA00022989"/>
    </source>
</evidence>
<dbReference type="InterPro" id="IPR036116">
    <property type="entry name" value="FN3_sf"/>
</dbReference>
<dbReference type="EMBL" id="CAUEEQ010010660">
    <property type="protein sequence ID" value="CAJ0934692.1"/>
    <property type="molecule type" value="Genomic_DNA"/>
</dbReference>
<evidence type="ECO:0000256" key="9">
    <source>
        <dbReference type="SAM" id="MobiDB-lite"/>
    </source>
</evidence>
<evidence type="ECO:0000313" key="12">
    <source>
        <dbReference type="EMBL" id="CAJ0934692.1"/>
    </source>
</evidence>
<evidence type="ECO:0000256" key="6">
    <source>
        <dbReference type="ARBA" id="ARBA00023157"/>
    </source>
</evidence>
<feature type="compositionally biased region" description="Basic and acidic residues" evidence="9">
    <location>
        <begin position="487"/>
        <end position="514"/>
    </location>
</feature>
<accession>A0ABN9L992</accession>
<keyword evidence="7" id="KW-0675">Receptor</keyword>
<dbReference type="Pfam" id="PF09067">
    <property type="entry name" value="EpoR_lig-bind"/>
    <property type="match status" value="1"/>
</dbReference>